<dbReference type="Proteomes" id="UP000827092">
    <property type="component" value="Unassembled WGS sequence"/>
</dbReference>
<organism evidence="1 2">
    <name type="scientific">Oedothorax gibbosus</name>
    <dbReference type="NCBI Taxonomy" id="931172"/>
    <lineage>
        <taxon>Eukaryota</taxon>
        <taxon>Metazoa</taxon>
        <taxon>Ecdysozoa</taxon>
        <taxon>Arthropoda</taxon>
        <taxon>Chelicerata</taxon>
        <taxon>Arachnida</taxon>
        <taxon>Araneae</taxon>
        <taxon>Araneomorphae</taxon>
        <taxon>Entelegynae</taxon>
        <taxon>Araneoidea</taxon>
        <taxon>Linyphiidae</taxon>
        <taxon>Erigoninae</taxon>
        <taxon>Oedothorax</taxon>
    </lineage>
</organism>
<evidence type="ECO:0000313" key="1">
    <source>
        <dbReference type="EMBL" id="KAG8190702.1"/>
    </source>
</evidence>
<reference evidence="1 2" key="1">
    <citation type="journal article" date="2022" name="Nat. Ecol. Evol.">
        <title>A masculinizing supergene underlies an exaggerated male reproductive morph in a spider.</title>
        <authorList>
            <person name="Hendrickx F."/>
            <person name="De Corte Z."/>
            <person name="Sonet G."/>
            <person name="Van Belleghem S.M."/>
            <person name="Kostlbacher S."/>
            <person name="Vangestel C."/>
        </authorList>
    </citation>
    <scope>NUCLEOTIDE SEQUENCE [LARGE SCALE GENOMIC DNA]</scope>
    <source>
        <strain evidence="1">W744_W776</strain>
    </source>
</reference>
<protein>
    <submittedName>
        <fullName evidence="1">Uncharacterized protein</fullName>
    </submittedName>
</protein>
<dbReference type="EMBL" id="JAFNEN010000176">
    <property type="protein sequence ID" value="KAG8190702.1"/>
    <property type="molecule type" value="Genomic_DNA"/>
</dbReference>
<keyword evidence="2" id="KW-1185">Reference proteome</keyword>
<gene>
    <name evidence="1" type="ORF">JTE90_004205</name>
</gene>
<proteinExistence type="predicted"/>
<accession>A0AAV6V2T7</accession>
<evidence type="ECO:0000313" key="2">
    <source>
        <dbReference type="Proteomes" id="UP000827092"/>
    </source>
</evidence>
<name>A0AAV6V2T7_9ARAC</name>
<dbReference type="AlphaFoldDB" id="A0AAV6V2T7"/>
<sequence>MKSPRVEKFLPPAASPLASLGWSAGRKSLSPDFLTTLKCVSGRRNAIEVYTTGSENIFLKSKEGDD</sequence>
<comment type="caution">
    <text evidence="1">The sequence shown here is derived from an EMBL/GenBank/DDBJ whole genome shotgun (WGS) entry which is preliminary data.</text>
</comment>